<evidence type="ECO:0000313" key="2">
    <source>
        <dbReference type="Proteomes" id="UP000295277"/>
    </source>
</evidence>
<dbReference type="AlphaFoldDB" id="A0A4R1YVN0"/>
<reference evidence="1 2" key="1">
    <citation type="submission" date="2019-03" db="EMBL/GenBank/DDBJ databases">
        <title>Genomic Encyclopedia of Type Strains, Phase IV (KMG-IV): sequencing the most valuable type-strain genomes for metagenomic binning, comparative biology and taxonomic classification.</title>
        <authorList>
            <person name="Goeker M."/>
        </authorList>
    </citation>
    <scope>NUCLEOTIDE SEQUENCE [LARGE SCALE GENOMIC DNA]</scope>
    <source>
        <strain evidence="1 2">DSM 21153</strain>
    </source>
</reference>
<evidence type="ECO:0000313" key="1">
    <source>
        <dbReference type="EMBL" id="TCM85180.1"/>
    </source>
</evidence>
<proteinExistence type="predicted"/>
<gene>
    <name evidence="1" type="ORF">EV216_10831</name>
</gene>
<name>A0A4R1YVN0_9RHOB</name>
<accession>A0A4R1YVN0</accession>
<protein>
    <submittedName>
        <fullName evidence="1">Uncharacterized protein</fullName>
    </submittedName>
</protein>
<sequence>MAGSRTETGDRFDVVIVGQAGRLQYEAVLFAAALRASDPDFAGSLIVAEPQPGPLWPADPRMDDPGARCWASSGPCPGANRRSAAF</sequence>
<keyword evidence="2" id="KW-1185">Reference proteome</keyword>
<dbReference type="EMBL" id="SLVM01000008">
    <property type="protein sequence ID" value="TCM85180.1"/>
    <property type="molecule type" value="Genomic_DNA"/>
</dbReference>
<organism evidence="1 2">
    <name type="scientific">Rhodovulum steppense</name>
    <dbReference type="NCBI Taxonomy" id="540251"/>
    <lineage>
        <taxon>Bacteria</taxon>
        <taxon>Pseudomonadati</taxon>
        <taxon>Pseudomonadota</taxon>
        <taxon>Alphaproteobacteria</taxon>
        <taxon>Rhodobacterales</taxon>
        <taxon>Paracoccaceae</taxon>
        <taxon>Rhodovulum</taxon>
    </lineage>
</organism>
<dbReference type="Proteomes" id="UP000295277">
    <property type="component" value="Unassembled WGS sequence"/>
</dbReference>
<comment type="caution">
    <text evidence="1">The sequence shown here is derived from an EMBL/GenBank/DDBJ whole genome shotgun (WGS) entry which is preliminary data.</text>
</comment>